<dbReference type="InterPro" id="IPR009057">
    <property type="entry name" value="Homeodomain-like_sf"/>
</dbReference>
<dbReference type="AlphaFoldDB" id="A0A7Y0S0L8"/>
<sequence length="46" mass="5219">EYAIILATLVECNGRRKEMAEKLGISPRTLRYKLAKMRDAGIDIPN</sequence>
<feature type="non-terminal residue" evidence="2">
    <location>
        <position position="1"/>
    </location>
</feature>
<dbReference type="PRINTS" id="PR01590">
    <property type="entry name" value="HTHFIS"/>
</dbReference>
<dbReference type="GO" id="GO:0043565">
    <property type="term" value="F:sequence-specific DNA binding"/>
    <property type="evidence" value="ECO:0007669"/>
    <property type="project" value="InterPro"/>
</dbReference>
<comment type="caution">
    <text evidence="2">The sequence shown here is derived from an EMBL/GenBank/DDBJ whole genome shotgun (WGS) entry which is preliminary data.</text>
</comment>
<dbReference type="Gene3D" id="1.10.10.60">
    <property type="entry name" value="Homeodomain-like"/>
    <property type="match status" value="1"/>
</dbReference>
<feature type="domain" description="DNA binding HTH" evidence="1">
    <location>
        <begin position="1"/>
        <end position="36"/>
    </location>
</feature>
<dbReference type="SUPFAM" id="SSF46689">
    <property type="entry name" value="Homeodomain-like"/>
    <property type="match status" value="1"/>
</dbReference>
<protein>
    <recommendedName>
        <fullName evidence="1">DNA binding HTH domain-containing protein</fullName>
    </recommendedName>
</protein>
<gene>
    <name evidence="2" type="ORF">HKB21_01010</name>
</gene>
<dbReference type="Proteomes" id="UP000555836">
    <property type="component" value="Unassembled WGS sequence"/>
</dbReference>
<evidence type="ECO:0000313" key="3">
    <source>
        <dbReference type="Proteomes" id="UP000555836"/>
    </source>
</evidence>
<organism evidence="2 3">
    <name type="scientific">Vibrio parahaemolyticus</name>
    <dbReference type="NCBI Taxonomy" id="670"/>
    <lineage>
        <taxon>Bacteria</taxon>
        <taxon>Pseudomonadati</taxon>
        <taxon>Pseudomonadota</taxon>
        <taxon>Gammaproteobacteria</taxon>
        <taxon>Vibrionales</taxon>
        <taxon>Vibrionaceae</taxon>
        <taxon>Vibrio</taxon>
    </lineage>
</organism>
<name>A0A7Y0S0L8_VIBPH</name>
<accession>A0A7Y0S0L8</accession>
<dbReference type="InterPro" id="IPR002197">
    <property type="entry name" value="HTH_Fis"/>
</dbReference>
<evidence type="ECO:0000259" key="1">
    <source>
        <dbReference type="Pfam" id="PF02954"/>
    </source>
</evidence>
<proteinExistence type="predicted"/>
<dbReference type="Pfam" id="PF02954">
    <property type="entry name" value="HTH_8"/>
    <property type="match status" value="1"/>
</dbReference>
<reference evidence="2 3" key="1">
    <citation type="submission" date="2020-04" db="EMBL/GenBank/DDBJ databases">
        <title>Whole-genome sequencing of Vibrio spp. from China reveals different genetic environments of blaCTX-M-14 among diverse lineages.</title>
        <authorList>
            <person name="Zheng Z."/>
            <person name="Ye L."/>
            <person name="Chen S."/>
        </authorList>
    </citation>
    <scope>NUCLEOTIDE SEQUENCE [LARGE SCALE GENOMIC DNA]</scope>
    <source>
        <strain evidence="2 3">Vb0574</strain>
    </source>
</reference>
<dbReference type="EMBL" id="JABCLD010000130">
    <property type="protein sequence ID" value="NMU24202.1"/>
    <property type="molecule type" value="Genomic_DNA"/>
</dbReference>
<evidence type="ECO:0000313" key="2">
    <source>
        <dbReference type="EMBL" id="NMU24202.1"/>
    </source>
</evidence>